<dbReference type="PROSITE" id="PS00061">
    <property type="entry name" value="ADH_SHORT"/>
    <property type="match status" value="1"/>
</dbReference>
<evidence type="ECO:0000256" key="6">
    <source>
        <dbReference type="ARBA" id="ARBA00070881"/>
    </source>
</evidence>
<reference evidence="9 10" key="1">
    <citation type="journal article" date="2011" name="J. Gen. Appl. Microbiol.">
        <title>Draft genome sequencing of the enigmatic yeast Saitoella complicata.</title>
        <authorList>
            <person name="Nishida H."/>
            <person name="Hamamoto M."/>
            <person name="Sugiyama J."/>
        </authorList>
    </citation>
    <scope>NUCLEOTIDE SEQUENCE [LARGE SCALE GENOMIC DNA]</scope>
    <source>
        <strain evidence="9 10">NRRL Y-17804</strain>
    </source>
</reference>
<dbReference type="STRING" id="698492.A0A0E9N8N2"/>
<protein>
    <recommendedName>
        <fullName evidence="6">D-arabinitol 2-dehydrogenase [ribulose-forming]</fullName>
        <ecNumber evidence="5">1.1.1.250</ecNumber>
    </recommendedName>
</protein>
<dbReference type="EC" id="1.1.1.250" evidence="5"/>
<dbReference type="GO" id="GO:0005975">
    <property type="term" value="P:carbohydrate metabolic process"/>
    <property type="evidence" value="ECO:0007669"/>
    <property type="project" value="UniProtKB-ARBA"/>
</dbReference>
<evidence type="ECO:0000256" key="2">
    <source>
        <dbReference type="ARBA" id="ARBA00022857"/>
    </source>
</evidence>
<dbReference type="PRINTS" id="PR00081">
    <property type="entry name" value="GDHRDH"/>
</dbReference>
<dbReference type="PANTHER" id="PTHR43008:SF14">
    <property type="entry name" value="DEHYDROGENASE ARBD, PUTATIVE-RELATED"/>
    <property type="match status" value="1"/>
</dbReference>
<comment type="similarity">
    <text evidence="1">Belongs to the short-chain dehydrogenases/reductases (SDR) family.</text>
</comment>
<dbReference type="InterPro" id="IPR020904">
    <property type="entry name" value="Sc_DH/Rdtase_CS"/>
</dbReference>
<evidence type="ECO:0000256" key="3">
    <source>
        <dbReference type="ARBA" id="ARBA00023002"/>
    </source>
</evidence>
<sequence>MSEAAARRIIQSISDSSMTDSSSATSAPTPSATTSNILMQDFSLAGRTCIVTGAARGLGREFLHAFANSGATKMACLDINKDQSTESCEIIKSTFASEHPGAPIPDVRPYAVDVTSEEAVTTTINQIISDLGPIHVLVAAAGICQNIPCLTYSASDFRKVFDINVNGLFFCGQAVAKSMVENNVTDGSIIFISSMSAGIVNKPQPQAAYNASKAAVTHLARSMACELATNGIRVNCLAPGYMHTALLDKVLELPGNPSDIWIENTPMKRLGEPEKDLRGPVVFLASNASRFMTGHELVVDGGYSCW</sequence>
<dbReference type="GO" id="GO:0047038">
    <property type="term" value="F:D-arabinitol 2-dehydrogenase activity"/>
    <property type="evidence" value="ECO:0007669"/>
    <property type="project" value="UniProtKB-EC"/>
</dbReference>
<feature type="domain" description="Ig-like" evidence="8">
    <location>
        <begin position="205"/>
        <end position="306"/>
    </location>
</feature>
<dbReference type="Proteomes" id="UP000033140">
    <property type="component" value="Unassembled WGS sequence"/>
</dbReference>
<name>A0A0E9N8N2_SAICN</name>
<dbReference type="Gene3D" id="3.40.50.720">
    <property type="entry name" value="NAD(P)-binding Rossmann-like Domain"/>
    <property type="match status" value="1"/>
</dbReference>
<dbReference type="PROSITE" id="PS50835">
    <property type="entry name" value="IG_LIKE"/>
    <property type="match status" value="1"/>
</dbReference>
<comment type="pathway">
    <text evidence="4">Carbohydrate metabolism; D-arabinitol metabolism.</text>
</comment>
<reference evidence="9 10" key="3">
    <citation type="journal article" date="2015" name="Genome Announc.">
        <title>Draft Genome Sequence of the Archiascomycetous Yeast Saitoella complicata.</title>
        <authorList>
            <person name="Yamauchi K."/>
            <person name="Kondo S."/>
            <person name="Hamamoto M."/>
            <person name="Takahashi Y."/>
            <person name="Ogura Y."/>
            <person name="Hayashi T."/>
            <person name="Nishida H."/>
        </authorList>
    </citation>
    <scope>NUCLEOTIDE SEQUENCE [LARGE SCALE GENOMIC DNA]</scope>
    <source>
        <strain evidence="9 10">NRRL Y-17804</strain>
    </source>
</reference>
<proteinExistence type="inferred from homology"/>
<dbReference type="EMBL" id="BACD03000003">
    <property type="protein sequence ID" value="GAO46257.1"/>
    <property type="molecule type" value="Genomic_DNA"/>
</dbReference>
<dbReference type="OMA" id="GYRICIN"/>
<keyword evidence="2" id="KW-0521">NADP</keyword>
<gene>
    <name evidence="9" type="ORF">G7K_0492-t1</name>
</gene>
<dbReference type="FunFam" id="3.40.50.720:FF:000240">
    <property type="entry name" value="SDR family oxidoreductase"/>
    <property type="match status" value="1"/>
</dbReference>
<evidence type="ECO:0000256" key="1">
    <source>
        <dbReference type="ARBA" id="ARBA00006484"/>
    </source>
</evidence>
<dbReference type="InterPro" id="IPR002347">
    <property type="entry name" value="SDR_fam"/>
</dbReference>
<dbReference type="RefSeq" id="XP_019024249.1">
    <property type="nucleotide sequence ID" value="XM_019167626.1"/>
</dbReference>
<dbReference type="GO" id="GO:0050664">
    <property type="term" value="F:oxidoreductase activity, acting on NAD(P)H, oxygen as acceptor"/>
    <property type="evidence" value="ECO:0007669"/>
    <property type="project" value="TreeGrafter"/>
</dbReference>
<organism evidence="9 10">
    <name type="scientific">Saitoella complicata (strain BCRC 22490 / CBS 7301 / JCM 7358 / NBRC 10748 / NRRL Y-17804)</name>
    <dbReference type="NCBI Taxonomy" id="698492"/>
    <lineage>
        <taxon>Eukaryota</taxon>
        <taxon>Fungi</taxon>
        <taxon>Dikarya</taxon>
        <taxon>Ascomycota</taxon>
        <taxon>Taphrinomycotina</taxon>
        <taxon>Taphrinomycotina incertae sedis</taxon>
        <taxon>Saitoella</taxon>
    </lineage>
</organism>
<evidence type="ECO:0000256" key="5">
    <source>
        <dbReference type="ARBA" id="ARBA00066831"/>
    </source>
</evidence>
<dbReference type="SUPFAM" id="SSF51735">
    <property type="entry name" value="NAD(P)-binding Rossmann-fold domains"/>
    <property type="match status" value="1"/>
</dbReference>
<dbReference type="InterPro" id="IPR036291">
    <property type="entry name" value="NAD(P)-bd_dom_sf"/>
</dbReference>
<dbReference type="PRINTS" id="PR00080">
    <property type="entry name" value="SDRFAMILY"/>
</dbReference>
<evidence type="ECO:0000259" key="8">
    <source>
        <dbReference type="PROSITE" id="PS50835"/>
    </source>
</evidence>
<evidence type="ECO:0000313" key="9">
    <source>
        <dbReference type="EMBL" id="GAO46257.1"/>
    </source>
</evidence>
<accession>A0A0E9N8N2</accession>
<dbReference type="PANTHER" id="PTHR43008">
    <property type="entry name" value="BENZIL REDUCTASE"/>
    <property type="match status" value="1"/>
</dbReference>
<feature type="region of interest" description="Disordered" evidence="7">
    <location>
        <begin position="11"/>
        <end position="32"/>
    </location>
</feature>
<dbReference type="InterPro" id="IPR007110">
    <property type="entry name" value="Ig-like_dom"/>
</dbReference>
<keyword evidence="3" id="KW-0560">Oxidoreductase</keyword>
<evidence type="ECO:0000256" key="4">
    <source>
        <dbReference type="ARBA" id="ARBA00060719"/>
    </source>
</evidence>
<keyword evidence="10" id="KW-1185">Reference proteome</keyword>
<dbReference type="Pfam" id="PF13561">
    <property type="entry name" value="adh_short_C2"/>
    <property type="match status" value="1"/>
</dbReference>
<comment type="caution">
    <text evidence="9">The sequence shown here is derived from an EMBL/GenBank/DDBJ whole genome shotgun (WGS) entry which is preliminary data.</text>
</comment>
<evidence type="ECO:0000256" key="7">
    <source>
        <dbReference type="SAM" id="MobiDB-lite"/>
    </source>
</evidence>
<dbReference type="AlphaFoldDB" id="A0A0E9N8N2"/>
<dbReference type="OrthoDB" id="5307821at2759"/>
<reference evidence="9 10" key="2">
    <citation type="journal article" date="2014" name="J. Gen. Appl. Microbiol.">
        <title>The early diverging ascomycetous budding yeast Saitoella complicata has three histone deacetylases belonging to the Clr6, Hos2, and Rpd3 lineages.</title>
        <authorList>
            <person name="Nishida H."/>
            <person name="Matsumoto T."/>
            <person name="Kondo S."/>
            <person name="Hamamoto M."/>
            <person name="Yoshikawa H."/>
        </authorList>
    </citation>
    <scope>NUCLEOTIDE SEQUENCE [LARGE SCALE GENOMIC DNA]</scope>
    <source>
        <strain evidence="9 10">NRRL Y-17804</strain>
    </source>
</reference>
<feature type="compositionally biased region" description="Low complexity" evidence="7">
    <location>
        <begin position="12"/>
        <end position="32"/>
    </location>
</feature>
<evidence type="ECO:0000313" key="10">
    <source>
        <dbReference type="Proteomes" id="UP000033140"/>
    </source>
</evidence>